<name>A0A8B8G7J3_9HEMI</name>
<keyword evidence="3" id="KW-1185">Reference proteome</keyword>
<protein>
    <submittedName>
        <fullName evidence="4">Uncharacterized protein LOC112689365</fullName>
    </submittedName>
</protein>
<feature type="compositionally biased region" description="Basic and acidic residues" evidence="1">
    <location>
        <begin position="10"/>
        <end position="36"/>
    </location>
</feature>
<evidence type="ECO:0000313" key="3">
    <source>
        <dbReference type="Proteomes" id="UP000694846"/>
    </source>
</evidence>
<dbReference type="Gene3D" id="3.40.220.10">
    <property type="entry name" value="Leucine Aminopeptidase, subunit E, domain 1"/>
    <property type="match status" value="1"/>
</dbReference>
<dbReference type="CDD" id="cd02901">
    <property type="entry name" value="Macro_Poa1p-like"/>
    <property type="match status" value="1"/>
</dbReference>
<dbReference type="PANTHER" id="PTHR12521:SF0">
    <property type="entry name" value="ADP-RIBOSE GLYCOHYDROLASE OARD1"/>
    <property type="match status" value="1"/>
</dbReference>
<dbReference type="OrthoDB" id="6598519at2759"/>
<feature type="region of interest" description="Disordered" evidence="1">
    <location>
        <begin position="1"/>
        <end position="106"/>
    </location>
</feature>
<dbReference type="Proteomes" id="UP000694846">
    <property type="component" value="Unplaced"/>
</dbReference>
<dbReference type="PROSITE" id="PS51154">
    <property type="entry name" value="MACRO"/>
    <property type="match status" value="1"/>
</dbReference>
<gene>
    <name evidence="4" type="primary">LOC112689365</name>
</gene>
<dbReference type="RefSeq" id="XP_025418838.1">
    <property type="nucleotide sequence ID" value="XM_025563053.1"/>
</dbReference>
<dbReference type="AlphaFoldDB" id="A0A8B8G7J3"/>
<accession>A0A8B8G7J3</accession>
<dbReference type="GO" id="GO:0140291">
    <property type="term" value="P:peptidyl-glutamate ADP-deribosylation"/>
    <property type="evidence" value="ECO:0007669"/>
    <property type="project" value="TreeGrafter"/>
</dbReference>
<evidence type="ECO:0000256" key="1">
    <source>
        <dbReference type="SAM" id="MobiDB-lite"/>
    </source>
</evidence>
<evidence type="ECO:0000313" key="4">
    <source>
        <dbReference type="RefSeq" id="XP_025418838.1"/>
    </source>
</evidence>
<feature type="compositionally biased region" description="Basic and acidic residues" evidence="1">
    <location>
        <begin position="64"/>
        <end position="106"/>
    </location>
</feature>
<dbReference type="PANTHER" id="PTHR12521">
    <property type="entry name" value="PROTEIN C6ORF130"/>
    <property type="match status" value="1"/>
</dbReference>
<sequence>MGRKKQKQPKTAEIDGKDKQKKDIDNSDKSKFDNKSEATTAILKDDRKPTFGENSEINKKRKYGEHNINDLKESFNRSSKPRSEDKTHSVASKTDQKIRKSRNPNHDKITNLKSVLVEIDEDLFNLPKDYALAHCVAEDLRMGAGIAVEFKRYFGGVGKLIDQNLTIGNVGIVKRHETTVFYLVTKKNSSGKPTMLTLSLALHSLLQKMKKLKLTKLGIPTIGCGLDGLDWSLVKNLIIEIFTGSGIHITVCKPSKILDRKQTPSLKVYITPKNVWEMEAQTDIILFINLDQLNKKKSIDDVEARVNTRYPFIENMLNDAKKKKINPGDMIPYVVNKEKIICVFTNQTEYYSNIENAFVKIKNSNKSYRYFAFQSGPIKPAENFKHISWVVLILRSIINNSELWLCGDTDQPEDKTLYDQYCRNISKNSRNYSSNFNSSGQMDYNKANDGDPNYTYRRSQNWNNLTKKVEEK</sequence>
<dbReference type="GeneID" id="112689365"/>
<dbReference type="SUPFAM" id="SSF52949">
    <property type="entry name" value="Macro domain-like"/>
    <property type="match status" value="1"/>
</dbReference>
<proteinExistence type="predicted"/>
<organism evidence="3 4">
    <name type="scientific">Sipha flava</name>
    <name type="common">yellow sugarcane aphid</name>
    <dbReference type="NCBI Taxonomy" id="143950"/>
    <lineage>
        <taxon>Eukaryota</taxon>
        <taxon>Metazoa</taxon>
        <taxon>Ecdysozoa</taxon>
        <taxon>Arthropoda</taxon>
        <taxon>Hexapoda</taxon>
        <taxon>Insecta</taxon>
        <taxon>Pterygota</taxon>
        <taxon>Neoptera</taxon>
        <taxon>Paraneoptera</taxon>
        <taxon>Hemiptera</taxon>
        <taxon>Sternorrhyncha</taxon>
        <taxon>Aphidomorpha</taxon>
        <taxon>Aphidoidea</taxon>
        <taxon>Aphididae</taxon>
        <taxon>Sipha</taxon>
    </lineage>
</organism>
<dbReference type="InterPro" id="IPR002589">
    <property type="entry name" value="Macro_dom"/>
</dbReference>
<feature type="domain" description="Macro" evidence="2">
    <location>
        <begin position="103"/>
        <end position="256"/>
    </location>
</feature>
<reference evidence="4" key="1">
    <citation type="submission" date="2025-08" db="UniProtKB">
        <authorList>
            <consortium name="RefSeq"/>
        </authorList>
    </citation>
    <scope>IDENTIFICATION</scope>
    <source>
        <tissue evidence="4">Whole body</tissue>
    </source>
</reference>
<dbReference type="InterPro" id="IPR050892">
    <property type="entry name" value="ADP-ribose_metab_enzymes"/>
</dbReference>
<evidence type="ECO:0000259" key="2">
    <source>
        <dbReference type="PROSITE" id="PS51154"/>
    </source>
</evidence>
<dbReference type="InterPro" id="IPR043472">
    <property type="entry name" value="Macro_dom-like"/>
</dbReference>